<dbReference type="PANTHER" id="PTHR46229:SF2">
    <property type="entry name" value="BOLA-LIKE PROTEIN 1"/>
    <property type="match status" value="1"/>
</dbReference>
<evidence type="ECO:0000256" key="2">
    <source>
        <dbReference type="RuleBase" id="RU003860"/>
    </source>
</evidence>
<dbReference type="InterPro" id="IPR002634">
    <property type="entry name" value="BolA"/>
</dbReference>
<comment type="caution">
    <text evidence="4">The sequence shown here is derived from an EMBL/GenBank/DDBJ whole genome shotgun (WGS) entry which is preliminary data.</text>
</comment>
<feature type="transmembrane region" description="Helical" evidence="3">
    <location>
        <begin position="240"/>
        <end position="262"/>
    </location>
</feature>
<organism evidence="4 5">
    <name type="scientific">Caerostris darwini</name>
    <dbReference type="NCBI Taxonomy" id="1538125"/>
    <lineage>
        <taxon>Eukaryota</taxon>
        <taxon>Metazoa</taxon>
        <taxon>Ecdysozoa</taxon>
        <taxon>Arthropoda</taxon>
        <taxon>Chelicerata</taxon>
        <taxon>Arachnida</taxon>
        <taxon>Araneae</taxon>
        <taxon>Araneomorphae</taxon>
        <taxon>Entelegynae</taxon>
        <taxon>Araneoidea</taxon>
        <taxon>Araneidae</taxon>
        <taxon>Caerostris</taxon>
    </lineage>
</organism>
<dbReference type="SUPFAM" id="SSF82657">
    <property type="entry name" value="BolA-like"/>
    <property type="match status" value="1"/>
</dbReference>
<keyword evidence="3" id="KW-0812">Transmembrane</keyword>
<evidence type="ECO:0000256" key="1">
    <source>
        <dbReference type="ARBA" id="ARBA00005578"/>
    </source>
</evidence>
<dbReference type="PANTHER" id="PTHR46229">
    <property type="entry name" value="BOLA TRANSCRIPTION REGULATOR"/>
    <property type="match status" value="1"/>
</dbReference>
<dbReference type="Gene3D" id="3.30.300.90">
    <property type="entry name" value="BolA-like"/>
    <property type="match status" value="1"/>
</dbReference>
<evidence type="ECO:0000313" key="5">
    <source>
        <dbReference type="Proteomes" id="UP001054837"/>
    </source>
</evidence>
<dbReference type="AlphaFoldDB" id="A0AAV4PQ30"/>
<accession>A0AAV4PQ30</accession>
<gene>
    <name evidence="4" type="primary">BOLA1</name>
    <name evidence="4" type="ORF">CDAR_297581</name>
</gene>
<comment type="similarity">
    <text evidence="1 2">Belongs to the BolA/IbaG family.</text>
</comment>
<evidence type="ECO:0000313" key="4">
    <source>
        <dbReference type="EMBL" id="GIX98015.1"/>
    </source>
</evidence>
<dbReference type="Pfam" id="PF01722">
    <property type="entry name" value="BolA"/>
    <property type="match status" value="1"/>
</dbReference>
<dbReference type="InterPro" id="IPR036065">
    <property type="entry name" value="BolA-like_sf"/>
</dbReference>
<feature type="transmembrane region" description="Helical" evidence="3">
    <location>
        <begin position="274"/>
        <end position="294"/>
    </location>
</feature>
<name>A0AAV4PQ30_9ARAC</name>
<keyword evidence="3" id="KW-0472">Membrane</keyword>
<dbReference type="EMBL" id="BPLQ01003103">
    <property type="protein sequence ID" value="GIX98015.1"/>
    <property type="molecule type" value="Genomic_DNA"/>
</dbReference>
<protein>
    <submittedName>
        <fullName evidence="4">BolA-like protein 1</fullName>
    </submittedName>
</protein>
<dbReference type="Proteomes" id="UP001054837">
    <property type="component" value="Unassembled WGS sequence"/>
</dbReference>
<keyword evidence="3" id="KW-1133">Transmembrane helix</keyword>
<reference evidence="4 5" key="1">
    <citation type="submission" date="2021-06" db="EMBL/GenBank/DDBJ databases">
        <title>Caerostris darwini draft genome.</title>
        <authorList>
            <person name="Kono N."/>
            <person name="Arakawa K."/>
        </authorList>
    </citation>
    <scope>NUCLEOTIDE SEQUENCE [LARGE SCALE GENOMIC DNA]</scope>
</reference>
<sequence length="315" mass="35316">MSLLKITGLLRNTKILLRVSNTVRNNVLFSSQSAEEFVENVVKRKLENALKPEFIEVVNESARHNVPRGSASHIRVTIVSPLFNNKNLIQRHRLVNAALQEELKGPIHALSIVAVSPAEVSDKPEKTESPPCRGAEDNDLMSQLRLKGEKNGSMIPFVFDRCDLSTQWYLSKTLKELLVEESIISKLRSQIYHNAESKSTTPFYLILEMVSIASIQMNVMYQKGKLFAQQAVKIRLNMNLYIAVFMWGITLAGGIYFLVNAVQDKQDFQVEGEGYYFGAIGCGLGVICSMILIFESRKFLGLLAQEGVNPAYSLN</sequence>
<proteinExistence type="inferred from homology"/>
<evidence type="ECO:0000256" key="3">
    <source>
        <dbReference type="SAM" id="Phobius"/>
    </source>
</evidence>
<keyword evidence="5" id="KW-1185">Reference proteome</keyword>
<dbReference type="InterPro" id="IPR050961">
    <property type="entry name" value="BolA/IbaG_stress_morph_reg"/>
</dbReference>